<dbReference type="SUPFAM" id="SSF160631">
    <property type="entry name" value="SMI1/KNR4-like"/>
    <property type="match status" value="1"/>
</dbReference>
<dbReference type="RefSeq" id="WP_377330033.1">
    <property type="nucleotide sequence ID" value="NZ_JBHSNG010000037.1"/>
</dbReference>
<evidence type="ECO:0000313" key="1">
    <source>
        <dbReference type="EMBL" id="MFC5583215.1"/>
    </source>
</evidence>
<evidence type="ECO:0000313" key="2">
    <source>
        <dbReference type="Proteomes" id="UP001596111"/>
    </source>
</evidence>
<name>A0ABW0T2K2_9GAMM</name>
<keyword evidence="2" id="KW-1185">Reference proteome</keyword>
<proteinExistence type="predicted"/>
<accession>A0ABW0T2K2</accession>
<dbReference type="Proteomes" id="UP001596111">
    <property type="component" value="Unassembled WGS sequence"/>
</dbReference>
<comment type="caution">
    <text evidence="1">The sequence shown here is derived from an EMBL/GenBank/DDBJ whole genome shotgun (WGS) entry which is preliminary data.</text>
</comment>
<dbReference type="EMBL" id="JBHSNG010000037">
    <property type="protein sequence ID" value="MFC5583215.1"/>
    <property type="molecule type" value="Genomic_DNA"/>
</dbReference>
<sequence length="94" mass="10203">MLPADATGKVFRSKSGKFFEVIRPFVGATPKALGLAHGDVLAVDECGNYFLSQSDQVVFWDREDGQFKVLADTFGQFLAGLEVHAPAVLKQRSG</sequence>
<gene>
    <name evidence="1" type="ORF">ACFPPB_19045</name>
</gene>
<dbReference type="InterPro" id="IPR037883">
    <property type="entry name" value="Knr4/Smi1-like_sf"/>
</dbReference>
<organism evidence="1 2">
    <name type="scientific">Rhodanobacter terrae</name>
    <dbReference type="NCBI Taxonomy" id="418647"/>
    <lineage>
        <taxon>Bacteria</taxon>
        <taxon>Pseudomonadati</taxon>
        <taxon>Pseudomonadota</taxon>
        <taxon>Gammaproteobacteria</taxon>
        <taxon>Lysobacterales</taxon>
        <taxon>Rhodanobacteraceae</taxon>
        <taxon>Rhodanobacter</taxon>
    </lineage>
</organism>
<reference evidence="2" key="1">
    <citation type="journal article" date="2019" name="Int. J. Syst. Evol. Microbiol.">
        <title>The Global Catalogue of Microorganisms (GCM) 10K type strain sequencing project: providing services to taxonomists for standard genome sequencing and annotation.</title>
        <authorList>
            <consortium name="The Broad Institute Genomics Platform"/>
            <consortium name="The Broad Institute Genome Sequencing Center for Infectious Disease"/>
            <person name="Wu L."/>
            <person name="Ma J."/>
        </authorList>
    </citation>
    <scope>NUCLEOTIDE SEQUENCE [LARGE SCALE GENOMIC DNA]</scope>
    <source>
        <strain evidence="2">CGMCC 1.13587</strain>
    </source>
</reference>
<protein>
    <submittedName>
        <fullName evidence="1">SMI1/KNR4 family protein</fullName>
    </submittedName>
</protein>